<dbReference type="Gene3D" id="3.40.50.300">
    <property type="entry name" value="P-loop containing nucleotide triphosphate hydrolases"/>
    <property type="match status" value="1"/>
</dbReference>
<keyword evidence="1" id="KW-0418">Kinase</keyword>
<keyword evidence="2" id="KW-1185">Reference proteome</keyword>
<dbReference type="Proteomes" id="UP000240934">
    <property type="component" value="Segment"/>
</dbReference>
<dbReference type="EMBL" id="MG250483">
    <property type="protein sequence ID" value="AUE22718.1"/>
    <property type="molecule type" value="Genomic_DNA"/>
</dbReference>
<gene>
    <name evidence="1" type="ORF">Ah1_00200</name>
</gene>
<organism evidence="1 2">
    <name type="scientific">Aeromonas phage Ah1</name>
    <dbReference type="NCBI Taxonomy" id="2053701"/>
    <lineage>
        <taxon>Viruses</taxon>
        <taxon>Duplodnaviria</taxon>
        <taxon>Heunggongvirae</taxon>
        <taxon>Uroviricota</taxon>
        <taxon>Caudoviricetes</taxon>
        <taxon>Pantevenvirales</taxon>
        <taxon>Straboviridae</taxon>
        <taxon>Cinqassovirus</taxon>
        <taxon>Cinqassovirus ah1</taxon>
    </lineage>
</organism>
<protein>
    <submittedName>
        <fullName evidence="1">DNMP kinase</fullName>
    </submittedName>
</protein>
<dbReference type="InterPro" id="IPR048444">
    <property type="entry name" value="DNMK"/>
</dbReference>
<evidence type="ECO:0000313" key="2">
    <source>
        <dbReference type="Proteomes" id="UP000240934"/>
    </source>
</evidence>
<dbReference type="SUPFAM" id="SSF52540">
    <property type="entry name" value="P-loop containing nucleoside triphosphate hydrolases"/>
    <property type="match status" value="1"/>
</dbReference>
<proteinExistence type="predicted"/>
<dbReference type="Gene3D" id="1.10.238.70">
    <property type="match status" value="1"/>
</dbReference>
<dbReference type="GO" id="GO:0016301">
    <property type="term" value="F:kinase activity"/>
    <property type="evidence" value="ECO:0007669"/>
    <property type="project" value="UniProtKB-KW"/>
</dbReference>
<dbReference type="InterPro" id="IPR023191">
    <property type="entry name" value="DNMP_kinase_N"/>
</dbReference>
<dbReference type="InterPro" id="IPR027417">
    <property type="entry name" value="P-loop_NTPase"/>
</dbReference>
<sequence>MIFGIHGKKRSGKDTAAKFIAEYDNSITVCSLATPIKRALEFASMKTCAGFSYADIDGKGKDRDVVEFKLTRQFWLEAIKYLNDTYIKFSNDQSDVLNNIIIGLDVERPITMRRMMQLLGTDIIVDRVDRDYWIKCIESEVRVWGLDVVIPDIRQEHEIEYVRKHGLMFFVYRDTKMCDNHITERGLTPLEHEPIIHNDSTLDSFRYDVLNTYKELKCKNKFNNCKHN</sequence>
<name>A0A2H4YEW2_9CAUD</name>
<accession>A0A2H4YEW2</accession>
<reference evidence="1 2" key="1">
    <citation type="submission" date="2017-10" db="EMBL/GenBank/DDBJ databases">
        <title>Antibacterial composition for extension of chilled fish shelf life and decreasing of risk of food-borne infections, bacteriophage strains for its preparation.</title>
        <authorList>
            <person name="Zulkarneev E.R."/>
            <person name="Aleshkin A.V."/>
            <person name="Rubalsky O.V."/>
            <person name="Kiseleva I.A."/>
            <person name="Rubalskii E.O."/>
            <person name="Lebedev S.N."/>
        </authorList>
    </citation>
    <scope>NUCLEOTIDE SEQUENCE [LARGE SCALE GENOMIC DNA]</scope>
</reference>
<dbReference type="Pfam" id="PF21448">
    <property type="entry name" value="DNMK"/>
    <property type="match status" value="1"/>
</dbReference>
<keyword evidence="1" id="KW-0808">Transferase</keyword>
<evidence type="ECO:0000313" key="1">
    <source>
        <dbReference type="EMBL" id="AUE22718.1"/>
    </source>
</evidence>